<dbReference type="InterPro" id="IPR016186">
    <property type="entry name" value="C-type_lectin-like/link_sf"/>
</dbReference>
<dbReference type="Proteomes" id="UP001195483">
    <property type="component" value="Unassembled WGS sequence"/>
</dbReference>
<dbReference type="InterPro" id="IPR050111">
    <property type="entry name" value="C-type_lectin/snaclec_domain"/>
</dbReference>
<evidence type="ECO:0000313" key="3">
    <source>
        <dbReference type="EMBL" id="KAK3610047.1"/>
    </source>
</evidence>
<reference evidence="3" key="2">
    <citation type="journal article" date="2021" name="Genome Biol. Evol.">
        <title>Developing a high-quality reference genome for a parasitic bivalve with doubly uniparental inheritance (Bivalvia: Unionida).</title>
        <authorList>
            <person name="Smith C.H."/>
        </authorList>
    </citation>
    <scope>NUCLEOTIDE SEQUENCE</scope>
    <source>
        <strain evidence="3">CHS0354</strain>
        <tissue evidence="3">Mantle</tissue>
    </source>
</reference>
<dbReference type="InterPro" id="IPR016187">
    <property type="entry name" value="CTDL_fold"/>
</dbReference>
<keyword evidence="1" id="KW-1015">Disulfide bond</keyword>
<feature type="domain" description="C-type lectin" evidence="2">
    <location>
        <begin position="1"/>
        <end position="59"/>
    </location>
</feature>
<dbReference type="PANTHER" id="PTHR22803">
    <property type="entry name" value="MANNOSE, PHOSPHOLIPASE, LECTIN RECEPTOR RELATED"/>
    <property type="match status" value="1"/>
</dbReference>
<dbReference type="InterPro" id="IPR018378">
    <property type="entry name" value="C-type_lectin_CS"/>
</dbReference>
<evidence type="ECO:0000313" key="4">
    <source>
        <dbReference type="Proteomes" id="UP001195483"/>
    </source>
</evidence>
<dbReference type="PROSITE" id="PS50041">
    <property type="entry name" value="C_TYPE_LECTIN_2"/>
    <property type="match status" value="1"/>
</dbReference>
<keyword evidence="4" id="KW-1185">Reference proteome</keyword>
<evidence type="ECO:0000259" key="2">
    <source>
        <dbReference type="PROSITE" id="PS50041"/>
    </source>
</evidence>
<gene>
    <name evidence="3" type="ORF">CHS0354_032404</name>
</gene>
<dbReference type="Pfam" id="PF00059">
    <property type="entry name" value="Lectin_C"/>
    <property type="match status" value="1"/>
</dbReference>
<accession>A0AAE0TGN5</accession>
<dbReference type="AlphaFoldDB" id="A0AAE0TGN5"/>
<organism evidence="3 4">
    <name type="scientific">Potamilus streckersoni</name>
    <dbReference type="NCBI Taxonomy" id="2493646"/>
    <lineage>
        <taxon>Eukaryota</taxon>
        <taxon>Metazoa</taxon>
        <taxon>Spiralia</taxon>
        <taxon>Lophotrochozoa</taxon>
        <taxon>Mollusca</taxon>
        <taxon>Bivalvia</taxon>
        <taxon>Autobranchia</taxon>
        <taxon>Heteroconchia</taxon>
        <taxon>Palaeoheterodonta</taxon>
        <taxon>Unionida</taxon>
        <taxon>Unionoidea</taxon>
        <taxon>Unionidae</taxon>
        <taxon>Ambleminae</taxon>
        <taxon>Lampsilini</taxon>
        <taxon>Potamilus</taxon>
    </lineage>
</organism>
<dbReference type="EMBL" id="JAEAOA010001913">
    <property type="protein sequence ID" value="KAK3610047.1"/>
    <property type="molecule type" value="Genomic_DNA"/>
</dbReference>
<proteinExistence type="predicted"/>
<dbReference type="PROSITE" id="PS00615">
    <property type="entry name" value="C_TYPE_LECTIN_1"/>
    <property type="match status" value="1"/>
</dbReference>
<protein>
    <recommendedName>
        <fullName evidence="2">C-type lectin domain-containing protein</fullName>
    </recommendedName>
</protein>
<dbReference type="Gene3D" id="3.10.100.10">
    <property type="entry name" value="Mannose-Binding Protein A, subunit A"/>
    <property type="match status" value="1"/>
</dbReference>
<dbReference type="SUPFAM" id="SSF56436">
    <property type="entry name" value="C-type lectin-like"/>
    <property type="match status" value="1"/>
</dbReference>
<reference evidence="3" key="1">
    <citation type="journal article" date="2021" name="Genome Biol. Evol.">
        <title>A High-Quality Reference Genome for a Parasitic Bivalve with Doubly Uniparental Inheritance (Bivalvia: Unionida).</title>
        <authorList>
            <person name="Smith C.H."/>
        </authorList>
    </citation>
    <scope>NUCLEOTIDE SEQUENCE</scope>
    <source>
        <strain evidence="3">CHS0354</strain>
    </source>
</reference>
<reference evidence="3" key="3">
    <citation type="submission" date="2023-05" db="EMBL/GenBank/DDBJ databases">
        <authorList>
            <person name="Smith C.H."/>
        </authorList>
    </citation>
    <scope>NUCLEOTIDE SEQUENCE</scope>
    <source>
        <strain evidence="3">CHS0354</strain>
        <tissue evidence="3">Mantle</tissue>
    </source>
</reference>
<dbReference type="InterPro" id="IPR001304">
    <property type="entry name" value="C-type_lectin-like"/>
</dbReference>
<sequence length="60" mass="7044">MSENEWRWMGQNGASRPIMFTNWAPNQPDNFSDIEHCLEVVNGHWNDEKCDAKRSFICEA</sequence>
<comment type="caution">
    <text evidence="3">The sequence shown here is derived from an EMBL/GenBank/DDBJ whole genome shotgun (WGS) entry which is preliminary data.</text>
</comment>
<evidence type="ECO:0000256" key="1">
    <source>
        <dbReference type="ARBA" id="ARBA00023157"/>
    </source>
</evidence>
<feature type="non-terminal residue" evidence="3">
    <location>
        <position position="60"/>
    </location>
</feature>
<name>A0AAE0TGN5_9BIVA</name>